<evidence type="ECO:0000313" key="2">
    <source>
        <dbReference type="Proteomes" id="UP000577346"/>
    </source>
</evidence>
<dbReference type="EMBL" id="JACGDA010000023">
    <property type="protein sequence ID" value="MBA6148393.1"/>
    <property type="molecule type" value="Genomic_DNA"/>
</dbReference>
<comment type="caution">
    <text evidence="1">The sequence shown here is derived from an EMBL/GenBank/DDBJ whole genome shotgun (WGS) entry which is preliminary data.</text>
</comment>
<dbReference type="Proteomes" id="UP000577346">
    <property type="component" value="Unassembled WGS sequence"/>
</dbReference>
<dbReference type="RefSeq" id="WP_156357150.1">
    <property type="nucleotide sequence ID" value="NZ_JACGDA010000023.1"/>
</dbReference>
<accession>A0A7W2QZF2</accession>
<reference evidence="1 2" key="1">
    <citation type="submission" date="2020-07" db="EMBL/GenBank/DDBJ databases">
        <title>Diversity of carbapenemase encoding genes among Pseudomonas putida group clinical isolates in a tertiary Brazilian hospital.</title>
        <authorList>
            <person name="Alberto-Lei F."/>
            <person name="Nodari C.S."/>
            <person name="Streling A.P."/>
            <person name="Paulino J.T."/>
            <person name="Bessa-Neto F.O."/>
            <person name="Cayo R."/>
            <person name="Gales A.C."/>
        </authorList>
    </citation>
    <scope>NUCLEOTIDE SEQUENCE [LARGE SCALE GENOMIC DNA]</scope>
    <source>
        <strain evidence="1 2">11213</strain>
    </source>
</reference>
<sequence>MIIKITGEIDLANDVAAKLTALENLLRAHGEGKHHLWMPISSVKQLSKTEGFGAFSKRVLNELMSQVNEQRMIHKAFVFYVDVDFLDKHRLEFVDGVLFVGYHHFFDSASTQQAVLLAENELDGEAFLWGAKTYLHKNKIGGLNVSLDIQPGGGNTTINVFSRLDRSKRFFACIIDSDRAHPHGSLGLTARRFRGVSPGFEAKRYFEILEHHEIENLLPLAVVRAVAGKVCDNGIIFRPEYCGLRVYPDHKAGLTVKEAKAEDRARGADYWSALEDFDEDDVVCPRFGADLLRSCVSYMEELSPKKSVEHMCDEVDAEWVRISKLVASWGVGGRALRS</sequence>
<dbReference type="AlphaFoldDB" id="A0A7W2QZF2"/>
<proteinExistence type="predicted"/>
<evidence type="ECO:0000313" key="1">
    <source>
        <dbReference type="EMBL" id="MBA6148393.1"/>
    </source>
</evidence>
<protein>
    <submittedName>
        <fullName evidence="1">Uncharacterized protein</fullName>
    </submittedName>
</protein>
<gene>
    <name evidence="1" type="ORF">H4C15_12865</name>
</gene>
<name>A0A7W2QZF2_9PSED</name>
<organism evidence="1 2">
    <name type="scientific">Pseudomonas juntendi</name>
    <dbReference type="NCBI Taxonomy" id="2666183"/>
    <lineage>
        <taxon>Bacteria</taxon>
        <taxon>Pseudomonadati</taxon>
        <taxon>Pseudomonadota</taxon>
        <taxon>Gammaproteobacteria</taxon>
        <taxon>Pseudomonadales</taxon>
        <taxon>Pseudomonadaceae</taxon>
        <taxon>Pseudomonas</taxon>
    </lineage>
</organism>